<organism evidence="1 2">
    <name type="scientific">Bradyrhizobium aeschynomenes</name>
    <dbReference type="NCBI Taxonomy" id="2734909"/>
    <lineage>
        <taxon>Bacteria</taxon>
        <taxon>Pseudomonadati</taxon>
        <taxon>Pseudomonadota</taxon>
        <taxon>Alphaproteobacteria</taxon>
        <taxon>Hyphomicrobiales</taxon>
        <taxon>Nitrobacteraceae</taxon>
        <taxon>Bradyrhizobium</taxon>
    </lineage>
</organism>
<comment type="caution">
    <text evidence="1">The sequence shown here is derived from an EMBL/GenBank/DDBJ whole genome shotgun (WGS) entry which is preliminary data.</text>
</comment>
<accession>A0ABX2CLQ8</accession>
<gene>
    <name evidence="1" type="ORF">HL667_29190</name>
</gene>
<sequence length="115" mass="12746">MSASARDVGQWGATDPALRQWYEALMQPDVPTASCCGEADAYFADEIHVRDGKTYVVITDDRPDAPRGRPHVDIGTEIEVPDHKLKWDKGNPTGHGIIFLSRNRYVFCYVQPGGA</sequence>
<protein>
    <submittedName>
        <fullName evidence="1">Uncharacterized protein</fullName>
    </submittedName>
</protein>
<reference evidence="1" key="1">
    <citation type="submission" date="2020-05" db="EMBL/GenBank/DDBJ databases">
        <title>Nod-independent and nitrogen-fixing Bradyrhizobium aeschynomene sp. nov. isolated from nodules of Aeschynomene indica.</title>
        <authorList>
            <person name="Zhang Z."/>
        </authorList>
    </citation>
    <scope>NUCLEOTIDE SEQUENCE</scope>
    <source>
        <strain evidence="1">83012</strain>
    </source>
</reference>
<keyword evidence="2" id="KW-1185">Reference proteome</keyword>
<evidence type="ECO:0000313" key="1">
    <source>
        <dbReference type="EMBL" id="NPU69111.1"/>
    </source>
</evidence>
<evidence type="ECO:0000313" key="2">
    <source>
        <dbReference type="Proteomes" id="UP000886476"/>
    </source>
</evidence>
<dbReference type="Proteomes" id="UP000886476">
    <property type="component" value="Unassembled WGS sequence"/>
</dbReference>
<name>A0ABX2CLQ8_9BRAD</name>
<proteinExistence type="predicted"/>
<dbReference type="EMBL" id="JABFDN010000014">
    <property type="protein sequence ID" value="NPU69111.1"/>
    <property type="molecule type" value="Genomic_DNA"/>
</dbReference>